<name>A0A0D2N5J7_9CHLO</name>
<gene>
    <name evidence="2" type="ORF">MNEG_0409</name>
</gene>
<dbReference type="InterPro" id="IPR024934">
    <property type="entry name" value="Rubredoxin-like_dom"/>
</dbReference>
<proteinExistence type="predicted"/>
<feature type="domain" description="Rubredoxin-like" evidence="1">
    <location>
        <begin position="54"/>
        <end position="92"/>
    </location>
</feature>
<keyword evidence="3" id="KW-1185">Reference proteome</keyword>
<evidence type="ECO:0000259" key="1">
    <source>
        <dbReference type="PROSITE" id="PS50903"/>
    </source>
</evidence>
<dbReference type="PANTHER" id="PTHR48136">
    <property type="entry name" value="RUBREDOXIN-LIKE SUPERFAMILY PROTEIN"/>
    <property type="match status" value="1"/>
</dbReference>
<dbReference type="Proteomes" id="UP000054498">
    <property type="component" value="Unassembled WGS sequence"/>
</dbReference>
<sequence>MQTSMRGSGLRSHFMGAQRASLVRPVAASRTRQQVATQALFGFGAKKEDAGAAPKLYICIQCGWIYDGDFPKAPGSFKCPACQAPKSRFKIYKGKLSGKVSNTGAAMKQRFQAKQW</sequence>
<dbReference type="STRING" id="145388.A0A0D2N5J7"/>
<dbReference type="InterPro" id="IPR048574">
    <property type="entry name" value="RUBY_RBDX"/>
</dbReference>
<dbReference type="PANTHER" id="PTHR48136:SF1">
    <property type="entry name" value="RUBREDOXIN-LIKE SUPERFAMILY PROTEIN"/>
    <property type="match status" value="1"/>
</dbReference>
<dbReference type="Pfam" id="PF21349">
    <property type="entry name" value="RUBY_RBDX"/>
    <property type="match status" value="1"/>
</dbReference>
<dbReference type="GO" id="GO:0005506">
    <property type="term" value="F:iron ion binding"/>
    <property type="evidence" value="ECO:0007669"/>
    <property type="project" value="InterPro"/>
</dbReference>
<dbReference type="CDD" id="cd00350">
    <property type="entry name" value="rubredoxin_like"/>
    <property type="match status" value="1"/>
</dbReference>
<dbReference type="RefSeq" id="XP_013906566.1">
    <property type="nucleotide sequence ID" value="XM_014051112.1"/>
</dbReference>
<accession>A0A0D2N5J7</accession>
<dbReference type="PROSITE" id="PS50903">
    <property type="entry name" value="RUBREDOXIN_LIKE"/>
    <property type="match status" value="1"/>
</dbReference>
<evidence type="ECO:0000313" key="3">
    <source>
        <dbReference type="Proteomes" id="UP000054498"/>
    </source>
</evidence>
<protein>
    <submittedName>
        <fullName evidence="2">Rubredoxin</fullName>
    </submittedName>
</protein>
<dbReference type="SUPFAM" id="SSF57802">
    <property type="entry name" value="Rubredoxin-like"/>
    <property type="match status" value="1"/>
</dbReference>
<dbReference type="OrthoDB" id="408899at2759"/>
<dbReference type="EMBL" id="KK100251">
    <property type="protein sequence ID" value="KIZ07547.1"/>
    <property type="molecule type" value="Genomic_DNA"/>
</dbReference>
<reference evidence="2 3" key="1">
    <citation type="journal article" date="2013" name="BMC Genomics">
        <title>Reconstruction of the lipid metabolism for the microalga Monoraphidium neglectum from its genome sequence reveals characteristics suitable for biofuel production.</title>
        <authorList>
            <person name="Bogen C."/>
            <person name="Al-Dilaimi A."/>
            <person name="Albersmeier A."/>
            <person name="Wichmann J."/>
            <person name="Grundmann M."/>
            <person name="Rupp O."/>
            <person name="Lauersen K.J."/>
            <person name="Blifernez-Klassen O."/>
            <person name="Kalinowski J."/>
            <person name="Goesmann A."/>
            <person name="Mussgnug J.H."/>
            <person name="Kruse O."/>
        </authorList>
    </citation>
    <scope>NUCLEOTIDE SEQUENCE [LARGE SCALE GENOMIC DNA]</scope>
    <source>
        <strain evidence="2 3">SAG 48.87</strain>
    </source>
</reference>
<dbReference type="KEGG" id="mng:MNEG_0409"/>
<dbReference type="AlphaFoldDB" id="A0A0D2N5J7"/>
<dbReference type="GeneID" id="25726527"/>
<dbReference type="Gene3D" id="2.20.28.10">
    <property type="match status" value="1"/>
</dbReference>
<evidence type="ECO:0000313" key="2">
    <source>
        <dbReference type="EMBL" id="KIZ07547.1"/>
    </source>
</evidence>
<organism evidence="2 3">
    <name type="scientific">Monoraphidium neglectum</name>
    <dbReference type="NCBI Taxonomy" id="145388"/>
    <lineage>
        <taxon>Eukaryota</taxon>
        <taxon>Viridiplantae</taxon>
        <taxon>Chlorophyta</taxon>
        <taxon>core chlorophytes</taxon>
        <taxon>Chlorophyceae</taxon>
        <taxon>CS clade</taxon>
        <taxon>Sphaeropleales</taxon>
        <taxon>Selenastraceae</taxon>
        <taxon>Monoraphidium</taxon>
    </lineage>
</organism>